<organism evidence="1">
    <name type="scientific">Arundo donax</name>
    <name type="common">Giant reed</name>
    <name type="synonym">Donax arundinaceus</name>
    <dbReference type="NCBI Taxonomy" id="35708"/>
    <lineage>
        <taxon>Eukaryota</taxon>
        <taxon>Viridiplantae</taxon>
        <taxon>Streptophyta</taxon>
        <taxon>Embryophyta</taxon>
        <taxon>Tracheophyta</taxon>
        <taxon>Spermatophyta</taxon>
        <taxon>Magnoliopsida</taxon>
        <taxon>Liliopsida</taxon>
        <taxon>Poales</taxon>
        <taxon>Poaceae</taxon>
        <taxon>PACMAD clade</taxon>
        <taxon>Arundinoideae</taxon>
        <taxon>Arundineae</taxon>
        <taxon>Arundo</taxon>
    </lineage>
</organism>
<protein>
    <submittedName>
        <fullName evidence="1">Uncharacterized protein</fullName>
    </submittedName>
</protein>
<proteinExistence type="predicted"/>
<evidence type="ECO:0000313" key="1">
    <source>
        <dbReference type="EMBL" id="JAE11219.1"/>
    </source>
</evidence>
<accession>A0A0A9FJ16</accession>
<dbReference type="EMBL" id="GBRH01186677">
    <property type="protein sequence ID" value="JAE11219.1"/>
    <property type="molecule type" value="Transcribed_RNA"/>
</dbReference>
<reference evidence="1" key="2">
    <citation type="journal article" date="2015" name="Data Brief">
        <title>Shoot transcriptome of the giant reed, Arundo donax.</title>
        <authorList>
            <person name="Barrero R.A."/>
            <person name="Guerrero F.D."/>
            <person name="Moolhuijzen P."/>
            <person name="Goolsby J.A."/>
            <person name="Tidwell J."/>
            <person name="Bellgard S.E."/>
            <person name="Bellgard M.I."/>
        </authorList>
    </citation>
    <scope>NUCLEOTIDE SEQUENCE</scope>
    <source>
        <tissue evidence="1">Shoot tissue taken approximately 20 cm above the soil surface</tissue>
    </source>
</reference>
<dbReference type="AlphaFoldDB" id="A0A0A9FJ16"/>
<sequence length="18" mass="1981">MCTSRIFSNSYCNAVAIT</sequence>
<reference evidence="1" key="1">
    <citation type="submission" date="2014-09" db="EMBL/GenBank/DDBJ databases">
        <authorList>
            <person name="Magalhaes I.L.F."/>
            <person name="Oliveira U."/>
            <person name="Santos F.R."/>
            <person name="Vidigal T.H.D.A."/>
            <person name="Brescovit A.D."/>
            <person name="Santos A.J."/>
        </authorList>
    </citation>
    <scope>NUCLEOTIDE SEQUENCE</scope>
    <source>
        <tissue evidence="1">Shoot tissue taken approximately 20 cm above the soil surface</tissue>
    </source>
</reference>
<name>A0A0A9FJ16_ARUDO</name>